<dbReference type="Proteomes" id="UP001164374">
    <property type="component" value="Unassembled WGS sequence"/>
</dbReference>
<reference evidence="2" key="1">
    <citation type="journal article" date="2023" name="Front. Microbiol.">
        <title>Ralstonia chuxiongensis sp. nov., Ralstonia mojiangensis sp. nov., and Ralstonia soli sp. nov., isolated from tobacco fields, are three novel species in the family Burkholderiaceae.</title>
        <authorList>
            <person name="Lu C.H."/>
            <person name="Zhang Y.Y."/>
            <person name="Jiang N."/>
            <person name="Chen W."/>
            <person name="Shao X."/>
            <person name="Zhao Z.M."/>
            <person name="Lu W.L."/>
            <person name="Hu X."/>
            <person name="Xi Y.X."/>
            <person name="Zou S.Y."/>
            <person name="Wei Q.J."/>
            <person name="Lin Z.L."/>
            <person name="Gong L."/>
            <person name="Gai X.T."/>
            <person name="Zhang L.Q."/>
            <person name="Li J.Y."/>
            <person name="Jin Y."/>
            <person name="Xia Z.Y."/>
        </authorList>
    </citation>
    <scope>NUCLEOTIDE SEQUENCE</scope>
    <source>
        <strain evidence="2">22TCCZM01-4</strain>
    </source>
</reference>
<dbReference type="AlphaFoldDB" id="A0AAE3LCP7"/>
<evidence type="ECO:0000313" key="3">
    <source>
        <dbReference type="Proteomes" id="UP001164374"/>
    </source>
</evidence>
<proteinExistence type="predicted"/>
<accession>A0AAE3LCP7</accession>
<feature type="domain" description="Tox-REase-5" evidence="1">
    <location>
        <begin position="82"/>
        <end position="167"/>
    </location>
</feature>
<keyword evidence="2" id="KW-0255">Endonuclease</keyword>
<organism evidence="2 3">
    <name type="scientific">Ralstonia mojiangensis</name>
    <dbReference type="NCBI Taxonomy" id="2953895"/>
    <lineage>
        <taxon>Bacteria</taxon>
        <taxon>Pseudomonadati</taxon>
        <taxon>Pseudomonadota</taxon>
        <taxon>Betaproteobacteria</taxon>
        <taxon>Burkholderiales</taxon>
        <taxon>Burkholderiaceae</taxon>
        <taxon>Ralstonia</taxon>
    </lineage>
</organism>
<evidence type="ECO:0000313" key="2">
    <source>
        <dbReference type="EMBL" id="MCT7316727.1"/>
    </source>
</evidence>
<keyword evidence="2" id="KW-0540">Nuclease</keyword>
<name>A0AAE3LCP7_9RALS</name>
<dbReference type="RefSeq" id="WP_260799620.1">
    <property type="nucleotide sequence ID" value="NZ_JAOCQJ010000003.1"/>
</dbReference>
<dbReference type="InterPro" id="IPR028904">
    <property type="entry name" value="Tox-REase-5_dom"/>
</dbReference>
<protein>
    <submittedName>
        <fullName evidence="2">Restriction endonuclease fold toxin 5 domain-containing protein</fullName>
    </submittedName>
</protein>
<sequence>MAAAAAPLIEGALARLLVALGIGVVADGATKEVLKRKEEADNARTAPIAKTEAQTKTKEKCKDCTPDKGTLVTRNWNMSDVSRAYQARITGFAPFTEWNFAGVDFDGFQSAPCLLLEAKAKYDQFFDDFGPFEWWKGDQPLMAEATKQALVAKPMPPVQLHWHFMEPLSYAYFTRIFAAMRLTIETHYTP</sequence>
<gene>
    <name evidence="2" type="ORF">N5I87_12000</name>
</gene>
<dbReference type="Pfam" id="PF15648">
    <property type="entry name" value="Tox-REase-5"/>
    <property type="match status" value="1"/>
</dbReference>
<comment type="caution">
    <text evidence="2">The sequence shown here is derived from an EMBL/GenBank/DDBJ whole genome shotgun (WGS) entry which is preliminary data.</text>
</comment>
<reference evidence="2" key="2">
    <citation type="submission" date="2023-02" db="EMBL/GenBank/DDBJ databases">
        <authorList>
            <person name="Lu C.-H."/>
        </authorList>
    </citation>
    <scope>NUCLEOTIDE SEQUENCE</scope>
    <source>
        <strain evidence="2">22TCCZM01-4</strain>
    </source>
</reference>
<dbReference type="EMBL" id="JAOCQJ010000003">
    <property type="protein sequence ID" value="MCT7316727.1"/>
    <property type="molecule type" value="Genomic_DNA"/>
</dbReference>
<evidence type="ECO:0000259" key="1">
    <source>
        <dbReference type="Pfam" id="PF15648"/>
    </source>
</evidence>
<dbReference type="GO" id="GO:0004519">
    <property type="term" value="F:endonuclease activity"/>
    <property type="evidence" value="ECO:0007669"/>
    <property type="project" value="UniProtKB-KW"/>
</dbReference>
<keyword evidence="2" id="KW-0378">Hydrolase</keyword>